<keyword evidence="3 4" id="KW-0326">Glycosidase</keyword>
<dbReference type="InterPro" id="IPR001661">
    <property type="entry name" value="Glyco_hydro_37"/>
</dbReference>
<sequence length="676" mass="76112">MAVIDSWWKVLLSVLPPVAALYENGSVIAPCDSPIYCYGEILHAIELARPFSDSKTFVDLPTIRPLDEVIEAFNNLSTPITNNTELNDFLTTYFGQAGSELEPVPTEDLETDPDFLDGVASNDVADFISQVIDIWPDLTRRYVGGSNCTGCVDSFLPVNRTFVVAGGRFREPYYWDSFWIVEGLVRTKGSFTEIARNIIENFLDFVDEFGFVPNGARRYYLNRSQPPLLTQMVRVYVEYTQDYTILEHALPLLEKEYSFWTTNRTVTIERGGRSYSLNHYSVTNTQPRPESYYEDYVTANNASYYSKEGEVYNQTHALNDTEKAALYANLASGAESGWDYSARWLKTPQDAVEDIYFPLRSLNTNQILPVDLNSILYYNEVTIAQFLKRAGNYTGAKAWQDRAAHRQEAIGALLWDAEHYSFFDYNLTSHSRNVFVIADEDATESDTSGAPEGEQVWLTPAQYYPFWTGAAPDVIKKNPSTVRRAYARIADKLQQKGGAIAATNLVTGQQWDEPNVWPPLQYIIIQGLLNTPLSSTVDETQSTEDDYIWTQELALNLTQRYLDSAFCTWRVTGGSTPNLPPLEGVPEGAKGTIFEKYSDNSTNAAGGGGEYEVVEGFGWSNGVLIWAADVFGQQLQTPECGDIEAADVNSGDRRRRSALRLNRRDATWVKKWDLRS</sequence>
<dbReference type="AlphaFoldDB" id="A0A9P4SCH8"/>
<dbReference type="PANTHER" id="PTHR23403:SF1">
    <property type="entry name" value="TREHALASE"/>
    <property type="match status" value="1"/>
</dbReference>
<comment type="catalytic activity">
    <reaction evidence="4">
        <text>alpha,alpha-trehalose + H2O = alpha-D-glucose + beta-D-glucose</text>
        <dbReference type="Rhea" id="RHEA:32675"/>
        <dbReference type="ChEBI" id="CHEBI:15377"/>
        <dbReference type="ChEBI" id="CHEBI:15903"/>
        <dbReference type="ChEBI" id="CHEBI:16551"/>
        <dbReference type="ChEBI" id="CHEBI:17925"/>
        <dbReference type="EC" id="3.2.1.28"/>
    </reaction>
</comment>
<name>A0A9P4SCH8_9PEZI</name>
<comment type="caution">
    <text evidence="6">The sequence shown here is derived from an EMBL/GenBank/DDBJ whole genome shotgun (WGS) entry which is preliminary data.</text>
</comment>
<evidence type="ECO:0000256" key="2">
    <source>
        <dbReference type="ARBA" id="ARBA00022801"/>
    </source>
</evidence>
<protein>
    <recommendedName>
        <fullName evidence="4">Trehalase</fullName>
        <ecNumber evidence="4">3.2.1.28</ecNumber>
    </recommendedName>
    <alternativeName>
        <fullName evidence="4">Alpha-trehalose glucohydrolase</fullName>
    </alternativeName>
</protein>
<gene>
    <name evidence="6" type="ORF">M501DRAFT_934198</name>
</gene>
<dbReference type="Gene3D" id="1.50.10.10">
    <property type="match status" value="1"/>
</dbReference>
<dbReference type="PRINTS" id="PR00744">
    <property type="entry name" value="GLHYDRLASE37"/>
</dbReference>
<evidence type="ECO:0000256" key="3">
    <source>
        <dbReference type="ARBA" id="ARBA00023295"/>
    </source>
</evidence>
<dbReference type="OrthoDB" id="3542292at2759"/>
<dbReference type="SUPFAM" id="SSF48208">
    <property type="entry name" value="Six-hairpin glycosidases"/>
    <property type="match status" value="1"/>
</dbReference>
<keyword evidence="2 4" id="KW-0378">Hydrolase</keyword>
<dbReference type="PROSITE" id="PS00928">
    <property type="entry name" value="TREHALASE_2"/>
    <property type="match status" value="1"/>
</dbReference>
<dbReference type="Proteomes" id="UP000799429">
    <property type="component" value="Unassembled WGS sequence"/>
</dbReference>
<dbReference type="InterPro" id="IPR018232">
    <property type="entry name" value="Glyco_hydro_37_CS"/>
</dbReference>
<evidence type="ECO:0000313" key="6">
    <source>
        <dbReference type="EMBL" id="KAF2839103.1"/>
    </source>
</evidence>
<dbReference type="GO" id="GO:0004555">
    <property type="term" value="F:alpha,alpha-trehalase activity"/>
    <property type="evidence" value="ECO:0007669"/>
    <property type="project" value="UniProtKB-EC"/>
</dbReference>
<feature type="chain" id="PRO_5040514503" description="Trehalase" evidence="5">
    <location>
        <begin position="21"/>
        <end position="676"/>
    </location>
</feature>
<dbReference type="GO" id="GO:0005993">
    <property type="term" value="P:trehalose catabolic process"/>
    <property type="evidence" value="ECO:0007669"/>
    <property type="project" value="TreeGrafter"/>
</dbReference>
<dbReference type="InterPro" id="IPR008928">
    <property type="entry name" value="6-hairpin_glycosidase_sf"/>
</dbReference>
<comment type="similarity">
    <text evidence="1 4">Belongs to the glycosyl hydrolase 37 family.</text>
</comment>
<dbReference type="Pfam" id="PF01204">
    <property type="entry name" value="Trehalase"/>
    <property type="match status" value="2"/>
</dbReference>
<dbReference type="EMBL" id="MU006095">
    <property type="protein sequence ID" value="KAF2839103.1"/>
    <property type="molecule type" value="Genomic_DNA"/>
</dbReference>
<evidence type="ECO:0000256" key="5">
    <source>
        <dbReference type="SAM" id="SignalP"/>
    </source>
</evidence>
<keyword evidence="5" id="KW-0732">Signal</keyword>
<dbReference type="PANTHER" id="PTHR23403">
    <property type="entry name" value="TREHALASE"/>
    <property type="match status" value="1"/>
</dbReference>
<organism evidence="6 7">
    <name type="scientific">Patellaria atrata CBS 101060</name>
    <dbReference type="NCBI Taxonomy" id="1346257"/>
    <lineage>
        <taxon>Eukaryota</taxon>
        <taxon>Fungi</taxon>
        <taxon>Dikarya</taxon>
        <taxon>Ascomycota</taxon>
        <taxon>Pezizomycotina</taxon>
        <taxon>Dothideomycetes</taxon>
        <taxon>Dothideomycetes incertae sedis</taxon>
        <taxon>Patellariales</taxon>
        <taxon>Patellariaceae</taxon>
        <taxon>Patellaria</taxon>
    </lineage>
</organism>
<evidence type="ECO:0000256" key="1">
    <source>
        <dbReference type="ARBA" id="ARBA00005615"/>
    </source>
</evidence>
<evidence type="ECO:0000256" key="4">
    <source>
        <dbReference type="RuleBase" id="RU361180"/>
    </source>
</evidence>
<proteinExistence type="inferred from homology"/>
<feature type="signal peptide" evidence="5">
    <location>
        <begin position="1"/>
        <end position="20"/>
    </location>
</feature>
<dbReference type="EC" id="3.2.1.28" evidence="4"/>
<dbReference type="InterPro" id="IPR012341">
    <property type="entry name" value="6hp_glycosidase-like_sf"/>
</dbReference>
<accession>A0A9P4SCH8</accession>
<evidence type="ECO:0000313" key="7">
    <source>
        <dbReference type="Proteomes" id="UP000799429"/>
    </source>
</evidence>
<keyword evidence="7" id="KW-1185">Reference proteome</keyword>
<reference evidence="6" key="1">
    <citation type="journal article" date="2020" name="Stud. Mycol.">
        <title>101 Dothideomycetes genomes: a test case for predicting lifestyles and emergence of pathogens.</title>
        <authorList>
            <person name="Haridas S."/>
            <person name="Albert R."/>
            <person name="Binder M."/>
            <person name="Bloem J."/>
            <person name="Labutti K."/>
            <person name="Salamov A."/>
            <person name="Andreopoulos B."/>
            <person name="Baker S."/>
            <person name="Barry K."/>
            <person name="Bills G."/>
            <person name="Bluhm B."/>
            <person name="Cannon C."/>
            <person name="Castanera R."/>
            <person name="Culley D."/>
            <person name="Daum C."/>
            <person name="Ezra D."/>
            <person name="Gonzalez J."/>
            <person name="Henrissat B."/>
            <person name="Kuo A."/>
            <person name="Liang C."/>
            <person name="Lipzen A."/>
            <person name="Lutzoni F."/>
            <person name="Magnuson J."/>
            <person name="Mondo S."/>
            <person name="Nolan M."/>
            <person name="Ohm R."/>
            <person name="Pangilinan J."/>
            <person name="Park H.-J."/>
            <person name="Ramirez L."/>
            <person name="Alfaro M."/>
            <person name="Sun H."/>
            <person name="Tritt A."/>
            <person name="Yoshinaga Y."/>
            <person name="Zwiers L.-H."/>
            <person name="Turgeon B."/>
            <person name="Goodwin S."/>
            <person name="Spatafora J."/>
            <person name="Crous P."/>
            <person name="Grigoriev I."/>
        </authorList>
    </citation>
    <scope>NUCLEOTIDE SEQUENCE</scope>
    <source>
        <strain evidence="6">CBS 101060</strain>
    </source>
</reference>